<dbReference type="PANTHER" id="PTHR30273">
    <property type="entry name" value="PERIPLASMIC SIGNAL SENSOR AND SIGMA FACTOR ACTIVATOR FECR-RELATED"/>
    <property type="match status" value="1"/>
</dbReference>
<dbReference type="PANTHER" id="PTHR30273:SF2">
    <property type="entry name" value="PROTEIN FECR"/>
    <property type="match status" value="1"/>
</dbReference>
<sequence>MTEQDKLRESFPRIAAGDATAADMERLEQAMERDPRSLRDFIEYMNLDSALEDWAAGAIDVRPLAITSGSRRISRRLAFAAVFAAAMLLGWVISRSSNPGIVEVSSASELAKPTQATLVAVEQCRWSEQKYYEGQRVPAGSLRLLAGNAIIRLDGGTLIVLRGDCDLQLRRDGGVNLRRGEIGVRSADDATGFVVHTPRATVVDQGTEFALRVDALGGTEVHVVEGSVRLEREGATEKRTEVVVTQQAVRIDQESALAKAIPYDGEPVAALLQRIRRQKTEKAVLVDESFDYPIGMHKPDLLNRGHGWRGPWQLPLQQDGTPSYPGTQRFMQITGNSDGNRVWETPAGKSFRARSLAEPINLAADGVLYIGLTIHAEKQTEAAGPFDKQGRSVRLSFRSDPSTMDAGMISFGTNNTKRPIIETSAGRSFVGRTKVSTATSMRLIGKVLTRTQGEDELSLIFLDEQENYEIEPPIWDVTTRGVQLAARLQVVFLSSHGPAARGLDDLRIGTTWWSVSQEGSSP</sequence>
<proteinExistence type="predicted"/>
<accession>A0A517Y4Y1</accession>
<reference evidence="3 4" key="1">
    <citation type="submission" date="2019-02" db="EMBL/GenBank/DDBJ databases">
        <title>Deep-cultivation of Planctomycetes and their phenomic and genomic characterization uncovers novel biology.</title>
        <authorList>
            <person name="Wiegand S."/>
            <person name="Jogler M."/>
            <person name="Boedeker C."/>
            <person name="Pinto D."/>
            <person name="Vollmers J."/>
            <person name="Rivas-Marin E."/>
            <person name="Kohn T."/>
            <person name="Peeters S.H."/>
            <person name="Heuer A."/>
            <person name="Rast P."/>
            <person name="Oberbeckmann S."/>
            <person name="Bunk B."/>
            <person name="Jeske O."/>
            <person name="Meyerdierks A."/>
            <person name="Storesund J.E."/>
            <person name="Kallscheuer N."/>
            <person name="Luecker S."/>
            <person name="Lage O.M."/>
            <person name="Pohl T."/>
            <person name="Merkel B.J."/>
            <person name="Hornburger P."/>
            <person name="Mueller R.-W."/>
            <person name="Bruemmer F."/>
            <person name="Labrenz M."/>
            <person name="Spormann A.M."/>
            <person name="Op den Camp H."/>
            <person name="Overmann J."/>
            <person name="Amann R."/>
            <person name="Jetten M.S.M."/>
            <person name="Mascher T."/>
            <person name="Medema M.H."/>
            <person name="Devos D.P."/>
            <person name="Kaster A.-K."/>
            <person name="Ovreas L."/>
            <person name="Rohde M."/>
            <person name="Galperin M.Y."/>
            <person name="Jogler C."/>
        </authorList>
    </citation>
    <scope>NUCLEOTIDE SEQUENCE [LARGE SCALE GENOMIC DNA]</scope>
    <source>
        <strain evidence="3 4">ETA_A8</strain>
    </source>
</reference>
<gene>
    <name evidence="3" type="ORF">ETAA8_03670</name>
</gene>
<dbReference type="InterPro" id="IPR006860">
    <property type="entry name" value="FecR"/>
</dbReference>
<dbReference type="Proteomes" id="UP000315017">
    <property type="component" value="Chromosome"/>
</dbReference>
<dbReference type="EMBL" id="CP036274">
    <property type="protein sequence ID" value="QDU25303.1"/>
    <property type="molecule type" value="Genomic_DNA"/>
</dbReference>
<evidence type="ECO:0000313" key="4">
    <source>
        <dbReference type="Proteomes" id="UP000315017"/>
    </source>
</evidence>
<protein>
    <submittedName>
        <fullName evidence="3">FecR protein</fullName>
    </submittedName>
</protein>
<evidence type="ECO:0000256" key="1">
    <source>
        <dbReference type="SAM" id="Phobius"/>
    </source>
</evidence>
<dbReference type="OrthoDB" id="255678at2"/>
<feature type="transmembrane region" description="Helical" evidence="1">
    <location>
        <begin position="77"/>
        <end position="94"/>
    </location>
</feature>
<keyword evidence="1" id="KW-0472">Membrane</keyword>
<evidence type="ECO:0000259" key="2">
    <source>
        <dbReference type="Pfam" id="PF04773"/>
    </source>
</evidence>
<dbReference type="InterPro" id="IPR012373">
    <property type="entry name" value="Ferrdict_sens_TM"/>
</dbReference>
<dbReference type="GO" id="GO:0016989">
    <property type="term" value="F:sigma factor antagonist activity"/>
    <property type="evidence" value="ECO:0007669"/>
    <property type="project" value="TreeGrafter"/>
</dbReference>
<dbReference type="KEGG" id="aagg:ETAA8_03670"/>
<dbReference type="RefSeq" id="WP_145084031.1">
    <property type="nucleotide sequence ID" value="NZ_CP036274.1"/>
</dbReference>
<evidence type="ECO:0000313" key="3">
    <source>
        <dbReference type="EMBL" id="QDU25303.1"/>
    </source>
</evidence>
<organism evidence="3 4">
    <name type="scientific">Anatilimnocola aggregata</name>
    <dbReference type="NCBI Taxonomy" id="2528021"/>
    <lineage>
        <taxon>Bacteria</taxon>
        <taxon>Pseudomonadati</taxon>
        <taxon>Planctomycetota</taxon>
        <taxon>Planctomycetia</taxon>
        <taxon>Pirellulales</taxon>
        <taxon>Pirellulaceae</taxon>
        <taxon>Anatilimnocola</taxon>
    </lineage>
</organism>
<dbReference type="Gene3D" id="2.60.120.1440">
    <property type="match status" value="1"/>
</dbReference>
<name>A0A517Y4Y1_9BACT</name>
<keyword evidence="1" id="KW-0812">Transmembrane</keyword>
<keyword evidence="4" id="KW-1185">Reference proteome</keyword>
<keyword evidence="1" id="KW-1133">Transmembrane helix</keyword>
<dbReference type="AlphaFoldDB" id="A0A517Y4Y1"/>
<feature type="domain" description="FecR protein" evidence="2">
    <location>
        <begin position="151"/>
        <end position="229"/>
    </location>
</feature>
<dbReference type="Pfam" id="PF04773">
    <property type="entry name" value="FecR"/>
    <property type="match status" value="1"/>
</dbReference>